<evidence type="ECO:0000256" key="1">
    <source>
        <dbReference type="ARBA" id="ARBA00007806"/>
    </source>
</evidence>
<dbReference type="InterPro" id="IPR048395">
    <property type="entry name" value="Glyco_hydro_31_C"/>
</dbReference>
<dbReference type="SUPFAM" id="SSF51445">
    <property type="entry name" value="(Trans)glycosidases"/>
    <property type="match status" value="1"/>
</dbReference>
<dbReference type="InterPro" id="IPR013780">
    <property type="entry name" value="Glyco_hydro_b"/>
</dbReference>
<dbReference type="Gene3D" id="2.60.40.1760">
    <property type="entry name" value="glycosyl hydrolase (family 31)"/>
    <property type="match status" value="1"/>
</dbReference>
<dbReference type="OrthoDB" id="5945172at2759"/>
<dbReference type="PANTHER" id="PTHR22762">
    <property type="entry name" value="ALPHA-GLUCOSIDASE"/>
    <property type="match status" value="1"/>
</dbReference>
<dbReference type="Pfam" id="PF13802">
    <property type="entry name" value="Gal_mutarotas_2"/>
    <property type="match status" value="1"/>
</dbReference>
<comment type="similarity">
    <text evidence="1 2">Belongs to the glycosyl hydrolase 31 family.</text>
</comment>
<dbReference type="PANTHER" id="PTHR22762:SF120">
    <property type="entry name" value="HETEROGLYCAN GLUCOSIDASE 1"/>
    <property type="match status" value="1"/>
</dbReference>
<dbReference type="Gene3D" id="3.20.20.80">
    <property type="entry name" value="Glycosidases"/>
    <property type="match status" value="1"/>
</dbReference>
<dbReference type="AlphaFoldDB" id="A0A9X0CR97"/>
<protein>
    <recommendedName>
        <fullName evidence="8">Alpha-glucosidase</fullName>
    </recommendedName>
</protein>
<dbReference type="Pfam" id="PF21365">
    <property type="entry name" value="Glyco_hydro_31_3rd"/>
    <property type="match status" value="1"/>
</dbReference>
<accession>A0A9X0CR97</accession>
<dbReference type="InterPro" id="IPR000322">
    <property type="entry name" value="Glyco_hydro_31_TIM"/>
</dbReference>
<dbReference type="Proteomes" id="UP001163046">
    <property type="component" value="Unassembled WGS sequence"/>
</dbReference>
<dbReference type="InterPro" id="IPR011013">
    <property type="entry name" value="Gal_mutarotase_sf_dom"/>
</dbReference>
<dbReference type="SUPFAM" id="SSF51011">
    <property type="entry name" value="Glycosyl hydrolase domain"/>
    <property type="match status" value="1"/>
</dbReference>
<name>A0A9X0CR97_9CNID</name>
<dbReference type="EMBL" id="MU826832">
    <property type="protein sequence ID" value="KAJ7373092.1"/>
    <property type="molecule type" value="Genomic_DNA"/>
</dbReference>
<organism evidence="6 7">
    <name type="scientific">Desmophyllum pertusum</name>
    <dbReference type="NCBI Taxonomy" id="174260"/>
    <lineage>
        <taxon>Eukaryota</taxon>
        <taxon>Metazoa</taxon>
        <taxon>Cnidaria</taxon>
        <taxon>Anthozoa</taxon>
        <taxon>Hexacorallia</taxon>
        <taxon>Scleractinia</taxon>
        <taxon>Caryophylliina</taxon>
        <taxon>Caryophylliidae</taxon>
        <taxon>Desmophyllum</taxon>
    </lineage>
</organism>
<reference evidence="6" key="1">
    <citation type="submission" date="2023-01" db="EMBL/GenBank/DDBJ databases">
        <title>Genome assembly of the deep-sea coral Lophelia pertusa.</title>
        <authorList>
            <person name="Herrera S."/>
            <person name="Cordes E."/>
        </authorList>
    </citation>
    <scope>NUCLEOTIDE SEQUENCE</scope>
    <source>
        <strain evidence="6">USNM1676648</strain>
        <tissue evidence="6">Polyp</tissue>
    </source>
</reference>
<keyword evidence="2" id="KW-0378">Hydrolase</keyword>
<sequence length="958" mass="109559">MASYRYVPPDEFTPESRENWISLDRITKWTQEEEGVVDKFTLFFDGDLKVYIYFLSHTTFRVRFNPDPAAPYVKSRSPATEVERNEASELALMAKEANGVLRISTNSIEVRVNLKKYALSVFREWQLIHADPSDYNLVYAKRDDGSEAIAQFKMAPTHAQYFGFGEKAGATLNKRCVPKQHFYGQYAGGSEKMGAAMTFFNFDNFGYTAPDLTPEGEVQGALNPNSPLYQSSPFLIEHNPSPDGAFAGPSYAYGILVDNTSQTFVNLRQGDQYYIGTLHGELDYYFFAGRNVAEVLNEFTQLTGRTRLKPKYVFGYHQGGYGPNYNTKWKLLEVARKYRQWLIPIDGLHVDVDLQDNYRTFTHSEKKFPDPKEMFDALHDWGFKCSTNIKPIISCNTDENGEDSPYKALDTGKVNEVFVMNTKEDGSGTHDPFIGNVNYGRGHLTLGHYPDLGRHDVQKWWGEQFRDLYDWGLDFVWQDMTTPAMKASVHQPDCELLSFPIDLMLSDNEETRYSTESTHRDKKPFAKLGCLYNYNLCKATYQGLERLRPTKRHFIIARGGFVGVHRYAGLWTGDSTSNWEFVQMNIPLILGIGLSAQPVSGCDIGGFVATHQGQIVDPELITRWAIMGAFLPWFRNHYDNYSKPYQELYRYAEPVPTVCRKYIELRYRLIQYIYDAMYENTKTGKPICRPLFMDETKPGEFNNDPYADDDHGWDYAGYTTNRLDDQFFLGKDILVAPIVNPGQTNRAVYLPAGSLWYHFTDDKYPLEAAVEGGVEFDFYAPWNDPTRDNCAIYIREGAIIPKRELEQYIGELNRHGKVNPITFSIYPGRNSSYKLFLDDDGVTNKAEIAGEYRLTEISNEGIAGGQRIRINRLHDKFTPPETFYYLSMPGTIPPSKVKVTGLREMELLQQKCGITDEEAANALAAMDEPGAYYYNKFLKTTFIKIFDTSSDITVEVIF</sequence>
<evidence type="ECO:0000256" key="2">
    <source>
        <dbReference type="RuleBase" id="RU361185"/>
    </source>
</evidence>
<evidence type="ECO:0008006" key="8">
    <source>
        <dbReference type="Google" id="ProtNLM"/>
    </source>
</evidence>
<proteinExistence type="inferred from homology"/>
<gene>
    <name evidence="6" type="ORF">OS493_014240</name>
</gene>
<dbReference type="Pfam" id="PF01055">
    <property type="entry name" value="Glyco_hydro_31_2nd"/>
    <property type="match status" value="1"/>
</dbReference>
<keyword evidence="7" id="KW-1185">Reference proteome</keyword>
<keyword evidence="2" id="KW-0326">Glycosidase</keyword>
<feature type="domain" description="Glycosyl hydrolase family 31 C-terminal" evidence="5">
    <location>
        <begin position="684"/>
        <end position="800"/>
    </location>
</feature>
<feature type="domain" description="Glycoside hydrolase family 31 TIM barrel" evidence="3">
    <location>
        <begin position="308"/>
        <end position="675"/>
    </location>
</feature>
<dbReference type="GO" id="GO:0005975">
    <property type="term" value="P:carbohydrate metabolic process"/>
    <property type="evidence" value="ECO:0007669"/>
    <property type="project" value="InterPro"/>
</dbReference>
<dbReference type="SUPFAM" id="SSF74650">
    <property type="entry name" value="Galactose mutarotase-like"/>
    <property type="match status" value="1"/>
</dbReference>
<comment type="caution">
    <text evidence="6">The sequence shown here is derived from an EMBL/GenBank/DDBJ whole genome shotgun (WGS) entry which is preliminary data.</text>
</comment>
<evidence type="ECO:0000313" key="6">
    <source>
        <dbReference type="EMBL" id="KAJ7373092.1"/>
    </source>
</evidence>
<evidence type="ECO:0000259" key="3">
    <source>
        <dbReference type="Pfam" id="PF01055"/>
    </source>
</evidence>
<evidence type="ECO:0000259" key="4">
    <source>
        <dbReference type="Pfam" id="PF13802"/>
    </source>
</evidence>
<dbReference type="InterPro" id="IPR025887">
    <property type="entry name" value="Glyco_hydro_31_N_dom"/>
</dbReference>
<dbReference type="CDD" id="cd14752">
    <property type="entry name" value="GH31_N"/>
    <property type="match status" value="1"/>
</dbReference>
<dbReference type="GO" id="GO:0030246">
    <property type="term" value="F:carbohydrate binding"/>
    <property type="evidence" value="ECO:0007669"/>
    <property type="project" value="InterPro"/>
</dbReference>
<evidence type="ECO:0000313" key="7">
    <source>
        <dbReference type="Proteomes" id="UP001163046"/>
    </source>
</evidence>
<dbReference type="InterPro" id="IPR017853">
    <property type="entry name" value="GH"/>
</dbReference>
<dbReference type="GO" id="GO:0090599">
    <property type="term" value="F:alpha-glucosidase activity"/>
    <property type="evidence" value="ECO:0007669"/>
    <property type="project" value="UniProtKB-ARBA"/>
</dbReference>
<evidence type="ECO:0000259" key="5">
    <source>
        <dbReference type="Pfam" id="PF21365"/>
    </source>
</evidence>
<feature type="domain" description="Glycoside hydrolase family 31 N-terminal" evidence="4">
    <location>
        <begin position="50"/>
        <end position="265"/>
    </location>
</feature>
<dbReference type="Gene3D" id="2.60.40.1180">
    <property type="entry name" value="Golgi alpha-mannosidase II"/>
    <property type="match status" value="2"/>
</dbReference>